<reference evidence="2 3" key="1">
    <citation type="journal article" date="2016" name="Nat. Biotechnol.">
        <title>Measurement of bacterial replication rates in microbial communities.</title>
        <authorList>
            <person name="Brown C.T."/>
            <person name="Olm M.R."/>
            <person name="Thomas B.C."/>
            <person name="Banfield J.F."/>
        </authorList>
    </citation>
    <scope>NUCLEOTIDE SEQUENCE [LARGE SCALE GENOMIC DNA]</scope>
    <source>
        <strain evidence="2">45_130</strain>
    </source>
</reference>
<feature type="transmembrane region" description="Helical" evidence="1">
    <location>
        <begin position="220"/>
        <end position="244"/>
    </location>
</feature>
<gene>
    <name evidence="2" type="ORF">BHV76_06495</name>
</gene>
<keyword evidence="1" id="KW-0472">Membrane</keyword>
<sequence>MRLEFLKKIASSQFTLPATCIFALAVWIGWSDAEKAGFFTDSIAWNIIPESIRSGNTAVFIGFACTIVITSMMFEMNNKFALLRIRSRMPSSCLLALISASTFLHNFQPFHLIAITTLLSLFTLFVTYQTSSSTATSFVTYLFAGTATLIVPKMIFMVPFYWIAQMIMRSLNPRTFTAGILGVLTPFWFLFVYAFCIGDVEIFYNDINDIIRITSPDYSSLTAVEICPASLALALFSAGSINFYRNSYKDKTRTRTIYNAAIALGIGGFAIALLVPSHFGSMLAVPYICTAIVGGQYFAQTNTRTSNIIFIIAVLAIIASATANLWTH</sequence>
<feature type="transmembrane region" description="Helical" evidence="1">
    <location>
        <begin position="94"/>
        <end position="126"/>
    </location>
</feature>
<dbReference type="Proteomes" id="UP000186685">
    <property type="component" value="Unassembled WGS sequence"/>
</dbReference>
<accession>A0A854C1C7</accession>
<feature type="transmembrane region" description="Helical" evidence="1">
    <location>
        <begin position="57"/>
        <end position="74"/>
    </location>
</feature>
<evidence type="ECO:0000313" key="2">
    <source>
        <dbReference type="EMBL" id="OKZ10523.1"/>
    </source>
</evidence>
<keyword evidence="1" id="KW-0812">Transmembrane</keyword>
<evidence type="ECO:0000256" key="1">
    <source>
        <dbReference type="SAM" id="Phobius"/>
    </source>
</evidence>
<dbReference type="AlphaFoldDB" id="A0A854C1C7"/>
<keyword evidence="1" id="KW-1133">Transmembrane helix</keyword>
<dbReference type="EMBL" id="MNQR01000019">
    <property type="protein sequence ID" value="OKZ10523.1"/>
    <property type="molecule type" value="Genomic_DNA"/>
</dbReference>
<name>A0A854C1C7_9BACT</name>
<protein>
    <recommendedName>
        <fullName evidence="4">Beta-carotene 15,15'-monooxygenase</fullName>
    </recommendedName>
</protein>
<feature type="transmembrane region" description="Helical" evidence="1">
    <location>
        <begin position="256"/>
        <end position="275"/>
    </location>
</feature>
<feature type="transmembrane region" description="Helical" evidence="1">
    <location>
        <begin position="308"/>
        <end position="326"/>
    </location>
</feature>
<proteinExistence type="predicted"/>
<feature type="transmembrane region" description="Helical" evidence="1">
    <location>
        <begin position="138"/>
        <end position="164"/>
    </location>
</feature>
<comment type="caution">
    <text evidence="2">The sequence shown here is derived from an EMBL/GenBank/DDBJ whole genome shotgun (WGS) entry which is preliminary data.</text>
</comment>
<feature type="transmembrane region" description="Helical" evidence="1">
    <location>
        <begin position="281"/>
        <end position="299"/>
    </location>
</feature>
<feature type="transmembrane region" description="Helical" evidence="1">
    <location>
        <begin position="176"/>
        <end position="200"/>
    </location>
</feature>
<evidence type="ECO:0008006" key="4">
    <source>
        <dbReference type="Google" id="ProtNLM"/>
    </source>
</evidence>
<evidence type="ECO:0000313" key="3">
    <source>
        <dbReference type="Proteomes" id="UP000186685"/>
    </source>
</evidence>
<organism evidence="2 3">
    <name type="scientific">Phocaeicola plebeius</name>
    <dbReference type="NCBI Taxonomy" id="310297"/>
    <lineage>
        <taxon>Bacteria</taxon>
        <taxon>Pseudomonadati</taxon>
        <taxon>Bacteroidota</taxon>
        <taxon>Bacteroidia</taxon>
        <taxon>Bacteroidales</taxon>
        <taxon>Bacteroidaceae</taxon>
        <taxon>Phocaeicola</taxon>
    </lineage>
</organism>